<dbReference type="Gene3D" id="1.10.510.10">
    <property type="entry name" value="Transferase(Phosphotransferase) domain 1"/>
    <property type="match status" value="1"/>
</dbReference>
<dbReference type="GO" id="GO:0005524">
    <property type="term" value="F:ATP binding"/>
    <property type="evidence" value="ECO:0007669"/>
    <property type="project" value="UniProtKB-UniRule"/>
</dbReference>
<dbReference type="GO" id="GO:0004672">
    <property type="term" value="F:protein kinase activity"/>
    <property type="evidence" value="ECO:0007669"/>
    <property type="project" value="InterPro"/>
</dbReference>
<keyword evidence="3" id="KW-1185">Reference proteome</keyword>
<keyword evidence="1" id="KW-0067">ATP-binding</keyword>
<evidence type="ECO:0000313" key="3">
    <source>
        <dbReference type="Proteomes" id="UP000887574"/>
    </source>
</evidence>
<dbReference type="WBParaSite" id="jg1833.1">
    <property type="protein sequence ID" value="jg1833.1"/>
    <property type="gene ID" value="jg1833"/>
</dbReference>
<evidence type="ECO:0000313" key="4">
    <source>
        <dbReference type="WBParaSite" id="jg1833.1"/>
    </source>
</evidence>
<evidence type="ECO:0000259" key="2">
    <source>
        <dbReference type="PROSITE" id="PS50011"/>
    </source>
</evidence>
<organism evidence="3 4">
    <name type="scientific">Ditylenchus dipsaci</name>
    <dbReference type="NCBI Taxonomy" id="166011"/>
    <lineage>
        <taxon>Eukaryota</taxon>
        <taxon>Metazoa</taxon>
        <taxon>Ecdysozoa</taxon>
        <taxon>Nematoda</taxon>
        <taxon>Chromadorea</taxon>
        <taxon>Rhabditida</taxon>
        <taxon>Tylenchina</taxon>
        <taxon>Tylenchomorpha</taxon>
        <taxon>Sphaerularioidea</taxon>
        <taxon>Anguinidae</taxon>
        <taxon>Anguininae</taxon>
        <taxon>Ditylenchus</taxon>
    </lineage>
</organism>
<dbReference type="InterPro" id="IPR011009">
    <property type="entry name" value="Kinase-like_dom_sf"/>
</dbReference>
<dbReference type="PANTHER" id="PTHR11909">
    <property type="entry name" value="CASEIN KINASE-RELATED"/>
    <property type="match status" value="1"/>
</dbReference>
<dbReference type="AlphaFoldDB" id="A0A915DC69"/>
<dbReference type="Pfam" id="PF00069">
    <property type="entry name" value="Pkinase"/>
    <property type="match status" value="1"/>
</dbReference>
<dbReference type="PROSITE" id="PS50011">
    <property type="entry name" value="PROTEIN_KINASE_DOM"/>
    <property type="match status" value="1"/>
</dbReference>
<dbReference type="InterPro" id="IPR050235">
    <property type="entry name" value="CK1_Ser-Thr_kinase"/>
</dbReference>
<feature type="binding site" evidence="1">
    <location>
        <position position="328"/>
    </location>
    <ligand>
        <name>ATP</name>
        <dbReference type="ChEBI" id="CHEBI:30616"/>
    </ligand>
</feature>
<name>A0A915DC69_9BILA</name>
<keyword evidence="1" id="KW-0547">Nucleotide-binding</keyword>
<protein>
    <submittedName>
        <fullName evidence="4">Protein kinase domain-containing protein</fullName>
    </submittedName>
</protein>
<dbReference type="PROSITE" id="PS00107">
    <property type="entry name" value="PROTEIN_KINASE_ATP"/>
    <property type="match status" value="1"/>
</dbReference>
<sequence>MSARLQERDLLVDRNKRGRATVYSQLEEFPDEEDFNRWFSGEKSKWKIQRSRNYEKHRADDYLCRYGQMTNYQCKVKLRVLYPQNSLKVIVEESSVTHDHKPIRRPNFLEEDRELMRQNLGSTALNLQRKIQIENFKCRQNKSEAIVSLEQLKAYAIRNAAVPEEDENKTFVCGFASSVISEKIVFCLTWTTVKLRRFQQQSKMIQVDATYKLNWHGFPVLIFGLIAAFLCVAVKKDNLSRFVSLLYKILAQMAEMVEGGTGSSAATGAAGGTSTEEDIADTLGLKQGSIITSKHTNYEIVKVLGEGGFGAVFKVKDTKEEKKCYAMKVEPRQARKHNKLKMEIDILKRVSNERFMPQENLSNSHWSGVAKQCLEAIEDLHKHGFIHRDLKPANYARGRGEKRHVVYILDFGIARKVTNTLNQLKTPRGTINFKGTVRFASIRCHLNRDLSYADDCESWYYLMLDLVMEGGLPWKKIEDKNKVMDMKQACLNEKKDLIAPKLLCREKFLLMISYITTLDYHNGVDYSYLYKMLKQAALQCKVDMDAPYEWEKKASKSDS</sequence>
<evidence type="ECO:0000256" key="1">
    <source>
        <dbReference type="PROSITE-ProRule" id="PRU10141"/>
    </source>
</evidence>
<reference evidence="4" key="1">
    <citation type="submission" date="2022-11" db="UniProtKB">
        <authorList>
            <consortium name="WormBaseParasite"/>
        </authorList>
    </citation>
    <scope>IDENTIFICATION</scope>
</reference>
<dbReference type="InterPro" id="IPR017441">
    <property type="entry name" value="Protein_kinase_ATP_BS"/>
</dbReference>
<dbReference type="SMART" id="SM00220">
    <property type="entry name" value="S_TKc"/>
    <property type="match status" value="1"/>
</dbReference>
<dbReference type="SUPFAM" id="SSF56112">
    <property type="entry name" value="Protein kinase-like (PK-like)"/>
    <property type="match status" value="1"/>
</dbReference>
<dbReference type="InterPro" id="IPR000719">
    <property type="entry name" value="Prot_kinase_dom"/>
</dbReference>
<proteinExistence type="predicted"/>
<feature type="domain" description="Protein kinase" evidence="2">
    <location>
        <begin position="298"/>
        <end position="559"/>
    </location>
</feature>
<dbReference type="Proteomes" id="UP000887574">
    <property type="component" value="Unplaced"/>
</dbReference>
<accession>A0A915DC69</accession>